<dbReference type="SUPFAM" id="SSF51905">
    <property type="entry name" value="FAD/NAD(P)-binding domain"/>
    <property type="match status" value="1"/>
</dbReference>
<dbReference type="Gene3D" id="1.10.3110.10">
    <property type="entry name" value="protoporphyrinogen ix oxidase, domain 3"/>
    <property type="match status" value="1"/>
</dbReference>
<evidence type="ECO:0000259" key="1">
    <source>
        <dbReference type="Pfam" id="PF01593"/>
    </source>
</evidence>
<comment type="caution">
    <text evidence="2">The sequence shown here is derived from an EMBL/GenBank/DDBJ whole genome shotgun (WGS) entry which is preliminary data.</text>
</comment>
<organism evidence="2 3">
    <name type="scientific">Streptomyces beihaiensis</name>
    <dbReference type="NCBI Taxonomy" id="2984495"/>
    <lineage>
        <taxon>Bacteria</taxon>
        <taxon>Bacillati</taxon>
        <taxon>Actinomycetota</taxon>
        <taxon>Actinomycetes</taxon>
        <taxon>Kitasatosporales</taxon>
        <taxon>Streptomycetaceae</taxon>
        <taxon>Streptomyces</taxon>
    </lineage>
</organism>
<dbReference type="InterPro" id="IPR002937">
    <property type="entry name" value="Amino_oxidase"/>
</dbReference>
<dbReference type="Gene3D" id="3.90.660.20">
    <property type="entry name" value="Protoporphyrinogen oxidase, mitochondrial, domain 2"/>
    <property type="match status" value="1"/>
</dbReference>
<dbReference type="RefSeq" id="WP_266603676.1">
    <property type="nucleotide sequence ID" value="NZ_JAPHNL010000292.1"/>
</dbReference>
<dbReference type="Pfam" id="PF01593">
    <property type="entry name" value="Amino_oxidase"/>
    <property type="match status" value="1"/>
</dbReference>
<evidence type="ECO:0000313" key="3">
    <source>
        <dbReference type="Proteomes" id="UP001163064"/>
    </source>
</evidence>
<dbReference type="EMBL" id="JAPHNL010000292">
    <property type="protein sequence ID" value="MCX3063056.1"/>
    <property type="molecule type" value="Genomic_DNA"/>
</dbReference>
<dbReference type="Proteomes" id="UP001163064">
    <property type="component" value="Unassembled WGS sequence"/>
</dbReference>
<gene>
    <name evidence="2" type="ORF">OFY01_25495</name>
</gene>
<feature type="domain" description="Amine oxidase" evidence="1">
    <location>
        <begin position="29"/>
        <end position="288"/>
    </location>
</feature>
<protein>
    <submittedName>
        <fullName evidence="2">FAD-dependent oxidoreductase</fullName>
    </submittedName>
</protein>
<reference evidence="2" key="1">
    <citation type="submission" date="2022-10" db="EMBL/GenBank/DDBJ databases">
        <title>Streptomyces beihaiensis sp. nov., a chitin degrading actinobacterium, isolated from shrimp pond soil.</title>
        <authorList>
            <person name="Xie J."/>
            <person name="Shen N."/>
        </authorList>
    </citation>
    <scope>NUCLEOTIDE SEQUENCE</scope>
    <source>
        <strain evidence="2">GXMU-J5</strain>
    </source>
</reference>
<accession>A0ABT3U162</accession>
<dbReference type="Gene3D" id="3.50.50.60">
    <property type="entry name" value="FAD/NAD(P)-binding domain"/>
    <property type="match status" value="1"/>
</dbReference>
<keyword evidence="3" id="KW-1185">Reference proteome</keyword>
<sequence>MDRPSDATPGGRAAGVRGLRRTAVIGSGVAGLTAAHILGKAHAVTLYEADDRLGGHAHTHELTSSDGRTHRVDSGFIVHNRRTYPNLLRLLRELGVATQESEMSMSVRCEGCGLEYAGARGLRGLLAQPRNALRPPYLRMLAEVPRFHRAARHLLETGADDTLSLGAFLDRAGFSSYFLAHFMTPMVSAVWSCDGQTALRYPAAHLFRFLAHHGMLSVSGSPVWRTVTGGSGTYVERIAAGLHAVRAGTPVRSVLRRADGVDVTADDGTTAFYDHVVVATHPDQALRLLADATPDEKEILGAHRYSRNATLLHTDTSLLPRASGARASWNYLMPGCRVGADRVRVSYDMNRLQRLNAPQTYVVTLGGQDRVDPDLVLARMTYEHPVFTSESVAAQRRLPTLNTAVTAFAGAYHGWGFHEDGCRSGVAAAAALGVTW</sequence>
<dbReference type="InterPro" id="IPR050464">
    <property type="entry name" value="Zeta_carotene_desat/Oxidored"/>
</dbReference>
<dbReference type="InterPro" id="IPR036188">
    <property type="entry name" value="FAD/NAD-bd_sf"/>
</dbReference>
<proteinExistence type="predicted"/>
<dbReference type="PANTHER" id="PTHR42923">
    <property type="entry name" value="PROTOPORPHYRINOGEN OXIDASE"/>
    <property type="match status" value="1"/>
</dbReference>
<dbReference type="PANTHER" id="PTHR42923:SF17">
    <property type="entry name" value="AMINE OXIDASE DOMAIN-CONTAINING PROTEIN"/>
    <property type="match status" value="1"/>
</dbReference>
<name>A0ABT3U162_9ACTN</name>
<evidence type="ECO:0000313" key="2">
    <source>
        <dbReference type="EMBL" id="MCX3063056.1"/>
    </source>
</evidence>